<feature type="compositionally biased region" description="Basic and acidic residues" evidence="1">
    <location>
        <begin position="80"/>
        <end position="102"/>
    </location>
</feature>
<organism evidence="2">
    <name type="scientific">Dunaliella tertiolecta</name>
    <name type="common">Green alga</name>
    <dbReference type="NCBI Taxonomy" id="3047"/>
    <lineage>
        <taxon>Eukaryota</taxon>
        <taxon>Viridiplantae</taxon>
        <taxon>Chlorophyta</taxon>
        <taxon>core chlorophytes</taxon>
        <taxon>Chlorophyceae</taxon>
        <taxon>CS clade</taxon>
        <taxon>Chlamydomonadales</taxon>
        <taxon>Dunaliellaceae</taxon>
        <taxon>Dunaliella</taxon>
    </lineage>
</organism>
<proteinExistence type="predicted"/>
<dbReference type="EMBL" id="HBIP01035321">
    <property type="protein sequence ID" value="CAE0506444.1"/>
    <property type="molecule type" value="Transcribed_RNA"/>
</dbReference>
<reference evidence="2" key="1">
    <citation type="submission" date="2021-01" db="EMBL/GenBank/DDBJ databases">
        <authorList>
            <person name="Corre E."/>
            <person name="Pelletier E."/>
            <person name="Niang G."/>
            <person name="Scheremetjew M."/>
            <person name="Finn R."/>
            <person name="Kale V."/>
            <person name="Holt S."/>
            <person name="Cochrane G."/>
            <person name="Meng A."/>
            <person name="Brown T."/>
            <person name="Cohen L."/>
        </authorList>
    </citation>
    <scope>NUCLEOTIDE SEQUENCE</scope>
    <source>
        <strain evidence="2">CCMP1320</strain>
    </source>
</reference>
<name>A0A7S3R9E2_DUNTE</name>
<dbReference type="AlphaFoldDB" id="A0A7S3R9E2"/>
<accession>A0A7S3R9E2</accession>
<sequence length="152" mass="17320">MPQVLCMDPVEVDIPAKRKKQQELRSYLDSQVASKLSLKATREANFKPFLEYQTATLRAGAASEQARLEFLADQKKAYKQDLDRQAEEDRRRREMAKAKERMGTTTSSSVNAFTGRELPFDLVPTPQMGTLGVKIGYAVVPKTRTHKHTREY</sequence>
<evidence type="ECO:0000256" key="1">
    <source>
        <dbReference type="SAM" id="MobiDB-lite"/>
    </source>
</evidence>
<protein>
    <submittedName>
        <fullName evidence="2">Uncharacterized protein</fullName>
    </submittedName>
</protein>
<gene>
    <name evidence="2" type="ORF">DTER00134_LOCUS21520</name>
</gene>
<feature type="region of interest" description="Disordered" evidence="1">
    <location>
        <begin position="80"/>
        <end position="110"/>
    </location>
</feature>
<evidence type="ECO:0000313" key="2">
    <source>
        <dbReference type="EMBL" id="CAE0506444.1"/>
    </source>
</evidence>